<comment type="caution">
    <text evidence="2">The sequence shown here is derived from an EMBL/GenBank/DDBJ whole genome shotgun (WGS) entry which is preliminary data.</text>
</comment>
<gene>
    <name evidence="2" type="ORF">NGB36_24790</name>
</gene>
<dbReference type="SUPFAM" id="SSF53474">
    <property type="entry name" value="alpha/beta-Hydrolases"/>
    <property type="match status" value="1"/>
</dbReference>
<keyword evidence="3" id="KW-1185">Reference proteome</keyword>
<dbReference type="InterPro" id="IPR029058">
    <property type="entry name" value="AB_hydrolase_fold"/>
</dbReference>
<dbReference type="Pfam" id="PF01738">
    <property type="entry name" value="DLH"/>
    <property type="match status" value="1"/>
</dbReference>
<dbReference type="EMBL" id="JANFNG010000025">
    <property type="protein sequence ID" value="MCQ4083721.1"/>
    <property type="molecule type" value="Genomic_DNA"/>
</dbReference>
<dbReference type="Gene3D" id="3.40.50.1820">
    <property type="entry name" value="alpha/beta hydrolase"/>
    <property type="match status" value="1"/>
</dbReference>
<feature type="domain" description="Dienelactone hydrolase" evidence="1">
    <location>
        <begin position="19"/>
        <end position="247"/>
    </location>
</feature>
<dbReference type="GO" id="GO:0016787">
    <property type="term" value="F:hydrolase activity"/>
    <property type="evidence" value="ECO:0007669"/>
    <property type="project" value="UniProtKB-KW"/>
</dbReference>
<dbReference type="PANTHER" id="PTHR46623:SF6">
    <property type="entry name" value="ALPHA_BETA-HYDROLASES SUPERFAMILY PROTEIN"/>
    <property type="match status" value="1"/>
</dbReference>
<protein>
    <submittedName>
        <fullName evidence="2">Dienelactone hydrolase family protein</fullName>
    </submittedName>
</protein>
<dbReference type="PANTHER" id="PTHR46623">
    <property type="entry name" value="CARBOXYMETHYLENEBUTENOLIDASE-RELATED"/>
    <property type="match status" value="1"/>
</dbReference>
<accession>A0ABT1Q1E2</accession>
<reference evidence="2" key="1">
    <citation type="submission" date="2022-06" db="EMBL/GenBank/DDBJ databases">
        <title>Draft genome sequence of Streptomyces sp. RB6PN25 isolated from peat swamp forest in Thailand.</title>
        <authorList>
            <person name="Duangmal K."/>
            <person name="Klaysubun C."/>
        </authorList>
    </citation>
    <scope>NUCLEOTIDE SEQUENCE</scope>
    <source>
        <strain evidence="2">RB6PN25</strain>
    </source>
</reference>
<keyword evidence="2" id="KW-0378">Hydrolase</keyword>
<evidence type="ECO:0000259" key="1">
    <source>
        <dbReference type="Pfam" id="PF01738"/>
    </source>
</evidence>
<evidence type="ECO:0000313" key="2">
    <source>
        <dbReference type="EMBL" id="MCQ4083721.1"/>
    </source>
</evidence>
<organism evidence="2 3">
    <name type="scientific">Streptomyces humicola</name>
    <dbReference type="NCBI Taxonomy" id="2953240"/>
    <lineage>
        <taxon>Bacteria</taxon>
        <taxon>Bacillati</taxon>
        <taxon>Actinomycetota</taxon>
        <taxon>Actinomycetes</taxon>
        <taxon>Kitasatosporales</taxon>
        <taxon>Streptomycetaceae</taxon>
        <taxon>Streptomyces</taxon>
    </lineage>
</organism>
<dbReference type="Proteomes" id="UP001057702">
    <property type="component" value="Unassembled WGS sequence"/>
</dbReference>
<dbReference type="RefSeq" id="WP_255922718.1">
    <property type="nucleotide sequence ID" value="NZ_JANFNG010000025.1"/>
</dbReference>
<sequence>MAQQPTTTTEWISLGEGYDAYAAVPSWRSPAGVVIVAPELFGITADIREAAERLAAEGYAAVAPDFHWRSEPRAEIPYDDAGRARGFELLNRMTRDDLLADIETAQVAAVARYAPGHASAIVGFSLGGHFAVLAATQIPFALAVTFYGGWMVRGGIPVAEPHPPLADSRLIAANGTYVLGFSGDRDHVVPADEAREIERLLADAGVEHDMVVYPGVEHGFFCAGRPASYDEKAAADAWSRLLGALREHVGR</sequence>
<proteinExistence type="predicted"/>
<evidence type="ECO:0000313" key="3">
    <source>
        <dbReference type="Proteomes" id="UP001057702"/>
    </source>
</evidence>
<name>A0ABT1Q1E2_9ACTN</name>
<dbReference type="InterPro" id="IPR002925">
    <property type="entry name" value="Dienelactn_hydro"/>
</dbReference>
<dbReference type="InterPro" id="IPR051049">
    <property type="entry name" value="Dienelactone_hydrolase-like"/>
</dbReference>